<gene>
    <name evidence="1" type="ORF">EPA99_17415</name>
</gene>
<name>A0A4Q1JR71_9GAMM</name>
<dbReference type="EMBL" id="SAWZ01000013">
    <property type="protein sequence ID" value="RXQ99903.1"/>
    <property type="molecule type" value="Genomic_DNA"/>
</dbReference>
<evidence type="ECO:0000313" key="1">
    <source>
        <dbReference type="EMBL" id="RXQ99903.1"/>
    </source>
</evidence>
<reference evidence="1 2" key="1">
    <citation type="submission" date="2019-01" db="EMBL/GenBank/DDBJ databases">
        <title>Pseudoxanthomonas composti sp. nov., isolated from compost.</title>
        <authorList>
            <person name="Yang G."/>
        </authorList>
    </citation>
    <scope>NUCLEOTIDE SEQUENCE [LARGE SCALE GENOMIC DNA]</scope>
    <source>
        <strain evidence="1 2">GSS15</strain>
    </source>
</reference>
<accession>A0A4Q1JR71</accession>
<sequence length="101" mass="11478">MKPKFAERRVLTRGVSDPQVQDVIDKVRAYLDRHLFDTNGDLAWWSEFERFLEGALAGLGEHQRVAVEIATDTMLVHSGVQSWSLARAWLEVARRQGEQGA</sequence>
<dbReference type="AlphaFoldDB" id="A0A4Q1JR71"/>
<dbReference type="OrthoDB" id="5987447at2"/>
<dbReference type="Proteomes" id="UP000289784">
    <property type="component" value="Unassembled WGS sequence"/>
</dbReference>
<comment type="caution">
    <text evidence="1">The sequence shown here is derived from an EMBL/GenBank/DDBJ whole genome shotgun (WGS) entry which is preliminary data.</text>
</comment>
<proteinExistence type="predicted"/>
<evidence type="ECO:0000313" key="2">
    <source>
        <dbReference type="Proteomes" id="UP000289784"/>
    </source>
</evidence>
<dbReference type="RefSeq" id="WP_129472530.1">
    <property type="nucleotide sequence ID" value="NZ_SAWZ01000013.1"/>
</dbReference>
<keyword evidence="2" id="KW-1185">Reference proteome</keyword>
<protein>
    <submittedName>
        <fullName evidence="1">Uncharacterized protein</fullName>
    </submittedName>
</protein>
<organism evidence="1 2">
    <name type="scientific">Pseudoxanthomonas composti</name>
    <dbReference type="NCBI Taxonomy" id="2137479"/>
    <lineage>
        <taxon>Bacteria</taxon>
        <taxon>Pseudomonadati</taxon>
        <taxon>Pseudomonadota</taxon>
        <taxon>Gammaproteobacteria</taxon>
        <taxon>Lysobacterales</taxon>
        <taxon>Lysobacteraceae</taxon>
        <taxon>Pseudoxanthomonas</taxon>
    </lineage>
</organism>